<dbReference type="AlphaFoldDB" id="A0A0A9HBY2"/>
<dbReference type="EMBL" id="GBRH01164572">
    <property type="protein sequence ID" value="JAE33324.1"/>
    <property type="molecule type" value="Transcribed_RNA"/>
</dbReference>
<evidence type="ECO:0000313" key="1">
    <source>
        <dbReference type="EMBL" id="JAE33324.1"/>
    </source>
</evidence>
<accession>A0A0A9HBY2</accession>
<name>A0A0A9HBY2_ARUDO</name>
<reference evidence="1" key="2">
    <citation type="journal article" date="2015" name="Data Brief">
        <title>Shoot transcriptome of the giant reed, Arundo donax.</title>
        <authorList>
            <person name="Barrero R.A."/>
            <person name="Guerrero F.D."/>
            <person name="Moolhuijzen P."/>
            <person name="Goolsby J.A."/>
            <person name="Tidwell J."/>
            <person name="Bellgard S.E."/>
            <person name="Bellgard M.I."/>
        </authorList>
    </citation>
    <scope>NUCLEOTIDE SEQUENCE</scope>
    <source>
        <tissue evidence="1">Shoot tissue taken approximately 20 cm above the soil surface</tissue>
    </source>
</reference>
<protein>
    <submittedName>
        <fullName evidence="1">Uncharacterized protein</fullName>
    </submittedName>
</protein>
<sequence>MLEWGHGSCIGVEVWICTGAIPNRISQEFSNPHPTKKRHKISQTRHMYGKKQKKDHKFLHYHNKGIHQRKLGVNK</sequence>
<reference evidence="1" key="1">
    <citation type="submission" date="2014-09" db="EMBL/GenBank/DDBJ databases">
        <authorList>
            <person name="Magalhaes I.L.F."/>
            <person name="Oliveira U."/>
            <person name="Santos F.R."/>
            <person name="Vidigal T.H.D.A."/>
            <person name="Brescovit A.D."/>
            <person name="Santos A.J."/>
        </authorList>
    </citation>
    <scope>NUCLEOTIDE SEQUENCE</scope>
    <source>
        <tissue evidence="1">Shoot tissue taken approximately 20 cm above the soil surface</tissue>
    </source>
</reference>
<organism evidence="1">
    <name type="scientific">Arundo donax</name>
    <name type="common">Giant reed</name>
    <name type="synonym">Donax arundinaceus</name>
    <dbReference type="NCBI Taxonomy" id="35708"/>
    <lineage>
        <taxon>Eukaryota</taxon>
        <taxon>Viridiplantae</taxon>
        <taxon>Streptophyta</taxon>
        <taxon>Embryophyta</taxon>
        <taxon>Tracheophyta</taxon>
        <taxon>Spermatophyta</taxon>
        <taxon>Magnoliopsida</taxon>
        <taxon>Liliopsida</taxon>
        <taxon>Poales</taxon>
        <taxon>Poaceae</taxon>
        <taxon>PACMAD clade</taxon>
        <taxon>Arundinoideae</taxon>
        <taxon>Arundineae</taxon>
        <taxon>Arundo</taxon>
    </lineage>
</organism>
<proteinExistence type="predicted"/>